<evidence type="ECO:0000259" key="3">
    <source>
        <dbReference type="PROSITE" id="PS00745"/>
    </source>
</evidence>
<dbReference type="SMART" id="SM00937">
    <property type="entry name" value="PCRF"/>
    <property type="match status" value="1"/>
</dbReference>
<dbReference type="Gene3D" id="3.30.160.20">
    <property type="match status" value="1"/>
</dbReference>
<reference evidence="4 5" key="1">
    <citation type="journal article" date="2016" name="Nat. Commun.">
        <title>Thousands of microbial genomes shed light on interconnected biogeochemical processes in an aquifer system.</title>
        <authorList>
            <person name="Anantharaman K."/>
            <person name="Brown C.T."/>
            <person name="Hug L.A."/>
            <person name="Sharon I."/>
            <person name="Castelle C.J."/>
            <person name="Probst A.J."/>
            <person name="Thomas B.C."/>
            <person name="Singh A."/>
            <person name="Wilkins M.J."/>
            <person name="Karaoz U."/>
            <person name="Brodie E.L."/>
            <person name="Williams K.H."/>
            <person name="Hubbard S.S."/>
            <person name="Banfield J.F."/>
        </authorList>
    </citation>
    <scope>NUCLEOTIDE SEQUENCE [LARGE SCALE GENOMIC DNA]</scope>
</reference>
<comment type="similarity">
    <text evidence="1">Belongs to the prokaryotic/mitochondrial release factor family.</text>
</comment>
<gene>
    <name evidence="4" type="ORF">A3A90_01920</name>
</gene>
<proteinExistence type="inferred from homology"/>
<keyword evidence="2" id="KW-0488">Methylation</keyword>
<evidence type="ECO:0000256" key="2">
    <source>
        <dbReference type="ARBA" id="ARBA00022481"/>
    </source>
</evidence>
<dbReference type="PANTHER" id="PTHR43116">
    <property type="entry name" value="PEPTIDE CHAIN RELEASE FACTOR 2"/>
    <property type="match status" value="1"/>
</dbReference>
<accession>A0A1G2TWD1</accession>
<dbReference type="GO" id="GO:0005737">
    <property type="term" value="C:cytoplasm"/>
    <property type="evidence" value="ECO:0007669"/>
    <property type="project" value="UniProtKB-ARBA"/>
</dbReference>
<dbReference type="GO" id="GO:0003747">
    <property type="term" value="F:translation release factor activity"/>
    <property type="evidence" value="ECO:0007669"/>
    <property type="project" value="InterPro"/>
</dbReference>
<dbReference type="AlphaFoldDB" id="A0A1G2TWD1"/>
<dbReference type="InterPro" id="IPR005139">
    <property type="entry name" value="PCRF"/>
</dbReference>
<sequence length="318" mass="35882">MEKQEIEQKIKELEEEMTSPDFWSDKEKAQEIIKEIQNLKDELEGVGQYDRGDAVMTIFSGAGGDDSEDFSAMLLKMYFKYFENKGWSYYVLHENQNDHGGYRNVTVDIIGPHFATPFAQGYRGSKKASRGFGPYGVLKNESGVHRLVRISPFNANQKRHTSFSMVEVIPKFSAKGGPASGGEIELPLSELKIELSRSSGPGGQNVNKRETAVRIVHIPTNLSAQADGERSQAQNKEKALAILKGKIFKALEDKRIEKQENMYVSKTTEITWGNQIRSYVLHPYKLVKDHRTEVETSDVEAVLEEGKLDKFIEAEKSL</sequence>
<protein>
    <recommendedName>
        <fullName evidence="3">Prokaryotic-type class I peptide chain release factors domain-containing protein</fullName>
    </recommendedName>
</protein>
<dbReference type="SUPFAM" id="SSF75620">
    <property type="entry name" value="Release factor"/>
    <property type="match status" value="1"/>
</dbReference>
<dbReference type="Proteomes" id="UP000178404">
    <property type="component" value="Unassembled WGS sequence"/>
</dbReference>
<evidence type="ECO:0000313" key="5">
    <source>
        <dbReference type="Proteomes" id="UP000178404"/>
    </source>
</evidence>
<evidence type="ECO:0000313" key="4">
    <source>
        <dbReference type="EMBL" id="OHB01534.1"/>
    </source>
</evidence>
<dbReference type="Pfam" id="PF00472">
    <property type="entry name" value="RF-1"/>
    <property type="match status" value="1"/>
</dbReference>
<name>A0A1G2TWD1_9BACT</name>
<dbReference type="PROSITE" id="PS00745">
    <property type="entry name" value="RF_PROK_I"/>
    <property type="match status" value="1"/>
</dbReference>
<dbReference type="Pfam" id="PF03462">
    <property type="entry name" value="PCRF"/>
    <property type="match status" value="1"/>
</dbReference>
<dbReference type="InterPro" id="IPR045853">
    <property type="entry name" value="Pep_chain_release_fac_I_sf"/>
</dbReference>
<dbReference type="Gene3D" id="1.20.58.410">
    <property type="entry name" value="Release factor"/>
    <property type="match status" value="1"/>
</dbReference>
<organism evidence="4 5">
    <name type="scientific">Candidatus Zambryskibacteria bacterium RIFCSPLOWO2_01_FULL_35_19</name>
    <dbReference type="NCBI Taxonomy" id="1802757"/>
    <lineage>
        <taxon>Bacteria</taxon>
        <taxon>Candidatus Zambryskiibacteriota</taxon>
    </lineage>
</organism>
<dbReference type="EMBL" id="MHWA01000013">
    <property type="protein sequence ID" value="OHB01534.1"/>
    <property type="molecule type" value="Genomic_DNA"/>
</dbReference>
<comment type="caution">
    <text evidence="4">The sequence shown here is derived from an EMBL/GenBank/DDBJ whole genome shotgun (WGS) entry which is preliminary data.</text>
</comment>
<evidence type="ECO:0000256" key="1">
    <source>
        <dbReference type="ARBA" id="ARBA00010835"/>
    </source>
</evidence>
<dbReference type="Gene3D" id="3.30.70.1660">
    <property type="match status" value="2"/>
</dbReference>
<dbReference type="PANTHER" id="PTHR43116:SF3">
    <property type="entry name" value="CLASS I PEPTIDE CHAIN RELEASE FACTOR"/>
    <property type="match status" value="1"/>
</dbReference>
<feature type="domain" description="Prokaryotic-type class I peptide chain release factors" evidence="3">
    <location>
        <begin position="197"/>
        <end position="213"/>
    </location>
</feature>
<dbReference type="InterPro" id="IPR000352">
    <property type="entry name" value="Pep_chain_release_fac_I"/>
</dbReference>